<dbReference type="InterPro" id="IPR050128">
    <property type="entry name" value="Sulfate_adenylyltrnsfr_sub2"/>
</dbReference>
<accession>D1C0S6</accession>
<dbReference type="Pfam" id="PF01507">
    <property type="entry name" value="PAPS_reduct"/>
    <property type="match status" value="1"/>
</dbReference>
<dbReference type="HOGENOM" id="CLU_1004070_0_0_11"/>
<evidence type="ECO:0000313" key="2">
    <source>
        <dbReference type="EMBL" id="ACZ32392.1"/>
    </source>
</evidence>
<dbReference type="PANTHER" id="PTHR43196:SF1">
    <property type="entry name" value="SULFATE ADENYLYLTRANSFERASE SUBUNIT 2"/>
    <property type="match status" value="1"/>
</dbReference>
<dbReference type="Proteomes" id="UP000002255">
    <property type="component" value="Plasmid pXCEL01"/>
</dbReference>
<feature type="domain" description="Phosphoadenosine phosphosulphate reductase" evidence="1">
    <location>
        <begin position="38"/>
        <end position="220"/>
    </location>
</feature>
<name>D1C0S6_XYLCX</name>
<dbReference type="OrthoDB" id="9774475at2"/>
<dbReference type="PANTHER" id="PTHR43196">
    <property type="entry name" value="SULFATE ADENYLYLTRANSFERASE SUBUNIT 2"/>
    <property type="match status" value="1"/>
</dbReference>
<dbReference type="EMBL" id="CP001822">
    <property type="protein sequence ID" value="ACZ32392.1"/>
    <property type="molecule type" value="Genomic_DNA"/>
</dbReference>
<dbReference type="KEGG" id="xce:Xcel_3393"/>
<reference evidence="2 3" key="1">
    <citation type="journal article" date="2010" name="Stand. Genomic Sci.">
        <title>Complete genome sequence of Xylanimonas cellulosilytica type strain (XIL07).</title>
        <authorList>
            <person name="Foster B."/>
            <person name="Pukall R."/>
            <person name="Abt B."/>
            <person name="Nolan M."/>
            <person name="Glavina Del Rio T."/>
            <person name="Chen F."/>
            <person name="Lucas S."/>
            <person name="Tice H."/>
            <person name="Pitluck S."/>
            <person name="Cheng J.-F."/>
            <person name="Chertkov O."/>
            <person name="Brettin T."/>
            <person name="Han C."/>
            <person name="Detter J.C."/>
            <person name="Bruce D."/>
            <person name="Goodwin L."/>
            <person name="Ivanova N."/>
            <person name="Mavromatis K."/>
            <person name="Pati A."/>
            <person name="Mikhailova N."/>
            <person name="Chen A."/>
            <person name="Palaniappan K."/>
            <person name="Land M."/>
            <person name="Hauser L."/>
            <person name="Chang Y.-J."/>
            <person name="Jeffries C.D."/>
            <person name="Chain P."/>
            <person name="Rohde M."/>
            <person name="Goeker M."/>
            <person name="Bristow J."/>
            <person name="Eisen J.A."/>
            <person name="Markowitz V."/>
            <person name="Hugenholtz P."/>
            <person name="Kyrpides N.C."/>
            <person name="Klenk H.-P."/>
            <person name="Lapidus A."/>
        </authorList>
    </citation>
    <scope>NUCLEOTIDE SEQUENCE [LARGE SCALE GENOMIC DNA]</scope>
    <source>
        <strain evidence="3">DSM 15894 / CECT 5975 / LMG 20990 / XIL07</strain>
        <plasmid evidence="3">Plasmid pXCEL01</plasmid>
    </source>
</reference>
<evidence type="ECO:0000259" key="1">
    <source>
        <dbReference type="Pfam" id="PF01507"/>
    </source>
</evidence>
<dbReference type="Gene3D" id="3.40.50.620">
    <property type="entry name" value="HUPs"/>
    <property type="match status" value="1"/>
</dbReference>
<dbReference type="GO" id="GO:0003824">
    <property type="term" value="F:catalytic activity"/>
    <property type="evidence" value="ECO:0007669"/>
    <property type="project" value="InterPro"/>
</dbReference>
<dbReference type="AlphaFoldDB" id="D1C0S6"/>
<dbReference type="eggNOG" id="COG0175">
    <property type="taxonomic scope" value="Bacteria"/>
</dbReference>
<protein>
    <submittedName>
        <fullName evidence="2">Phosphoadenosine phosphosulfate reductase</fullName>
    </submittedName>
</protein>
<gene>
    <name evidence="2" type="ORF">Xcel_3393</name>
</gene>
<keyword evidence="2" id="KW-0614">Plasmid</keyword>
<sequence>MNPGLDLRALQGLRATGRDLDALRTRIRAHLDQHEGYVAFSGGKDSLVALHLTLQVAPDVPVAFFDSGLEFPETYAYLEQLADQWHLNLDVIPARLTALQAMAANGSWDHAAPDRPTPDMHQVLITEPAAKAHSKHGPGEVWGVRAEESRGRAAAYVNALRAQQCQHTPTCTGPTARTHHGGRIARLDGTVALGPVWDWKTAEIWGHIARHHLPINPVYTRLEQLGAPERFLRVSAMLDGNMLAEGRVTWLRRGWPALFEELATVLPRIREFV</sequence>
<evidence type="ECO:0000313" key="3">
    <source>
        <dbReference type="Proteomes" id="UP000002255"/>
    </source>
</evidence>
<keyword evidence="3" id="KW-1185">Reference proteome</keyword>
<dbReference type="SUPFAM" id="SSF52402">
    <property type="entry name" value="Adenine nucleotide alpha hydrolases-like"/>
    <property type="match status" value="1"/>
</dbReference>
<dbReference type="InterPro" id="IPR002500">
    <property type="entry name" value="PAPS_reduct_dom"/>
</dbReference>
<proteinExistence type="predicted"/>
<dbReference type="RefSeq" id="WP_012880132.1">
    <property type="nucleotide sequence ID" value="NC_013531.1"/>
</dbReference>
<dbReference type="InterPro" id="IPR014729">
    <property type="entry name" value="Rossmann-like_a/b/a_fold"/>
</dbReference>
<geneLocation type="plasmid" evidence="2 3">
    <name>pXCEL01</name>
</geneLocation>
<organism evidence="2 3">
    <name type="scientific">Xylanimonas cellulosilytica (strain DSM 15894 / JCM 12276 / CECT 5975 / KCTC 9989 / LMG 20990 / NBRC 107835 / XIL07)</name>
    <dbReference type="NCBI Taxonomy" id="446471"/>
    <lineage>
        <taxon>Bacteria</taxon>
        <taxon>Bacillati</taxon>
        <taxon>Actinomycetota</taxon>
        <taxon>Actinomycetes</taxon>
        <taxon>Micrococcales</taxon>
        <taxon>Promicromonosporaceae</taxon>
        <taxon>Xylanimonas</taxon>
    </lineage>
</organism>